<accession>A0A7V8FFR9</accession>
<dbReference type="Gene3D" id="2.160.20.160">
    <property type="match status" value="1"/>
</dbReference>
<evidence type="ECO:0000313" key="2">
    <source>
        <dbReference type="Proteomes" id="UP000487117"/>
    </source>
</evidence>
<protein>
    <recommendedName>
        <fullName evidence="3">Autotransporter outer membrane beta-barrel domain-containing protein</fullName>
    </recommendedName>
</protein>
<evidence type="ECO:0008006" key="3">
    <source>
        <dbReference type="Google" id="ProtNLM"/>
    </source>
</evidence>
<dbReference type="Proteomes" id="UP000487117">
    <property type="component" value="Unassembled WGS sequence"/>
</dbReference>
<dbReference type="AlphaFoldDB" id="A0A7V8FFR9"/>
<proteinExistence type="predicted"/>
<sequence length="328" mass="34404">MLISGTAYIGGNISVSGGDDSLTLTDGTVRGQVLMSTGNDTFNWRGGGIIYGAIDLGPDDDVATLANLNQSHLGALPSLTGGSGSDRLQLDNVKTTGVARFSAWESISLVRDSQLTFDGALVLGDAGTGTGTLDIDASSALFASGSTGAIRAFDPAALVTVTHAGRIDLDSNGSAGDVFTIAGNYTGNNGALYLNTVLAGDGAASDRQVHVQRQRQRPDRHRRVQRRWRWCGHRGRRHPAGPGHQRRAHQCHGVRPVQPGVRRCLRVFPVQGRCQRGHQRQLVPAFDLRQCADTGTGAERHDDGTAPATGSIGRHAAAVAATACTGRA</sequence>
<gene>
    <name evidence="1" type="ORF">GAK31_02298</name>
</gene>
<name>A0A7V8FFR9_STEMA</name>
<evidence type="ECO:0000313" key="1">
    <source>
        <dbReference type="EMBL" id="KAF1014811.1"/>
    </source>
</evidence>
<dbReference type="SUPFAM" id="SSF51126">
    <property type="entry name" value="Pectin lyase-like"/>
    <property type="match status" value="1"/>
</dbReference>
<dbReference type="EMBL" id="WNDS01000003">
    <property type="protein sequence ID" value="KAF1014811.1"/>
    <property type="molecule type" value="Genomic_DNA"/>
</dbReference>
<dbReference type="InterPro" id="IPR011050">
    <property type="entry name" value="Pectin_lyase_fold/virulence"/>
</dbReference>
<reference evidence="2" key="1">
    <citation type="journal article" date="2020" name="MBio">
        <title>Horizontal gene transfer to a defensive symbiont with a reduced genome amongst a multipartite beetle microbiome.</title>
        <authorList>
            <person name="Waterworth S.C."/>
            <person name="Florez L.V."/>
            <person name="Rees E.R."/>
            <person name="Hertweck C."/>
            <person name="Kaltenpoth M."/>
            <person name="Kwan J.C."/>
        </authorList>
    </citation>
    <scope>NUCLEOTIDE SEQUENCE [LARGE SCALE GENOMIC DNA]</scope>
</reference>
<comment type="caution">
    <text evidence="1">The sequence shown here is derived from an EMBL/GenBank/DDBJ whole genome shotgun (WGS) entry which is preliminary data.</text>
</comment>
<organism evidence="1 2">
    <name type="scientific">Stenotrophomonas maltophilia</name>
    <name type="common">Pseudomonas maltophilia</name>
    <name type="synonym">Xanthomonas maltophilia</name>
    <dbReference type="NCBI Taxonomy" id="40324"/>
    <lineage>
        <taxon>Bacteria</taxon>
        <taxon>Pseudomonadati</taxon>
        <taxon>Pseudomonadota</taxon>
        <taxon>Gammaproteobacteria</taxon>
        <taxon>Lysobacterales</taxon>
        <taxon>Lysobacteraceae</taxon>
        <taxon>Stenotrophomonas</taxon>
        <taxon>Stenotrophomonas maltophilia group</taxon>
    </lineage>
</organism>